<comment type="caution">
    <text evidence="1">The sequence shown here is derived from an EMBL/GenBank/DDBJ whole genome shotgun (WGS) entry which is preliminary data.</text>
</comment>
<proteinExistence type="predicted"/>
<evidence type="ECO:0000313" key="1">
    <source>
        <dbReference type="EMBL" id="GAA5010264.1"/>
    </source>
</evidence>
<evidence type="ECO:0000313" key="2">
    <source>
        <dbReference type="Proteomes" id="UP001501759"/>
    </source>
</evidence>
<sequence length="120" mass="13085">MRRNVLLRDLLADALLADALLADALLGVRLLHLLADALRPVRLLHLRAEGLLLPHALLRAEGLLLAHALLRSELLRGSRARALLPELLSQLAHLRGGAHTGATFPHWSSVCEQWSDAVSP</sequence>
<evidence type="ECO:0008006" key="3">
    <source>
        <dbReference type="Google" id="ProtNLM"/>
    </source>
</evidence>
<organism evidence="1 2">
    <name type="scientific">Streptomyces siamensis</name>
    <dbReference type="NCBI Taxonomy" id="1274986"/>
    <lineage>
        <taxon>Bacteria</taxon>
        <taxon>Bacillati</taxon>
        <taxon>Actinomycetota</taxon>
        <taxon>Actinomycetes</taxon>
        <taxon>Kitasatosporales</taxon>
        <taxon>Streptomycetaceae</taxon>
        <taxon>Streptomyces</taxon>
    </lineage>
</organism>
<protein>
    <recommendedName>
        <fullName evidence="3">Secreted protein</fullName>
    </recommendedName>
</protein>
<accession>A0ABP9IVM7</accession>
<gene>
    <name evidence="1" type="ORF">GCM10023335_30420</name>
</gene>
<keyword evidence="2" id="KW-1185">Reference proteome</keyword>
<dbReference type="EMBL" id="BAABKB010000008">
    <property type="protein sequence ID" value="GAA5010264.1"/>
    <property type="molecule type" value="Genomic_DNA"/>
</dbReference>
<name>A0ABP9IVM7_9ACTN</name>
<reference evidence="2" key="1">
    <citation type="journal article" date="2019" name="Int. J. Syst. Evol. Microbiol.">
        <title>The Global Catalogue of Microorganisms (GCM) 10K type strain sequencing project: providing services to taxonomists for standard genome sequencing and annotation.</title>
        <authorList>
            <consortium name="The Broad Institute Genomics Platform"/>
            <consortium name="The Broad Institute Genome Sequencing Center for Infectious Disease"/>
            <person name="Wu L."/>
            <person name="Ma J."/>
        </authorList>
    </citation>
    <scope>NUCLEOTIDE SEQUENCE [LARGE SCALE GENOMIC DNA]</scope>
    <source>
        <strain evidence="2">JCM 18409</strain>
    </source>
</reference>
<dbReference type="Proteomes" id="UP001501759">
    <property type="component" value="Unassembled WGS sequence"/>
</dbReference>